<sequence>MAELPRTTVSQRIRGQHRRGLSGRAVSVPRSDRAGVQQLQGLPDRRRRDTGPAVGTQFRAVGQSESVQLPVPRPRHRVLQPAARQLTDASVCATGLRQRLAGPQEQHNHDLSSAGPQPELLPDMIMTQHAPTPADKLGECDAEAPIEHTQPRPWRGLLRFIGWVVFALVMAVVALVLVIPRLIGAVPLAVLTSSMEPVLAPGTLVVSQSVDPETLAIGDVVTFQPVSDDPMLVTHRIVEVGYQADGDLTFTTRGDNNGADDQPIVGDQVMGKVVYSVPYVGYVTTLFGVTERGWIVGALGGLLIGYAVFTLLRALMRRQPR</sequence>
<evidence type="ECO:0000256" key="7">
    <source>
        <dbReference type="SAM" id="Phobius"/>
    </source>
</evidence>
<dbReference type="EC" id="3.4.21.89" evidence="5"/>
<organism evidence="8 9">
    <name type="scientific">Microbacterium foliorum</name>
    <dbReference type="NCBI Taxonomy" id="104336"/>
    <lineage>
        <taxon>Bacteria</taxon>
        <taxon>Bacillati</taxon>
        <taxon>Actinomycetota</taxon>
        <taxon>Actinomycetes</taxon>
        <taxon>Micrococcales</taxon>
        <taxon>Microbacteriaceae</taxon>
        <taxon>Microbacterium</taxon>
    </lineage>
</organism>
<feature type="transmembrane region" description="Helical" evidence="7">
    <location>
        <begin position="294"/>
        <end position="315"/>
    </location>
</feature>
<feature type="region of interest" description="Disordered" evidence="6">
    <location>
        <begin position="1"/>
        <end position="52"/>
    </location>
</feature>
<reference evidence="8 9" key="1">
    <citation type="submission" date="2019-06" db="EMBL/GenBank/DDBJ databases">
        <title>Complete genome of Microbacterium foliorum M2.</title>
        <authorList>
            <person name="Cao G."/>
        </authorList>
    </citation>
    <scope>NUCLEOTIDE SEQUENCE [LARGE SCALE GENOMIC DNA]</scope>
    <source>
        <strain evidence="8 9">M2</strain>
    </source>
</reference>
<dbReference type="InterPro" id="IPR001733">
    <property type="entry name" value="Peptidase_S26B"/>
</dbReference>
<gene>
    <name evidence="8" type="ORF">FIV50_17240</name>
</gene>
<dbReference type="CDD" id="cd06530">
    <property type="entry name" value="S26_SPase_I"/>
    <property type="match status" value="1"/>
</dbReference>
<dbReference type="InterPro" id="IPR036286">
    <property type="entry name" value="LexA/Signal_pep-like_sf"/>
</dbReference>
<dbReference type="GO" id="GO:0016020">
    <property type="term" value="C:membrane"/>
    <property type="evidence" value="ECO:0007669"/>
    <property type="project" value="UniProtKB-SubCell"/>
</dbReference>
<evidence type="ECO:0000313" key="8">
    <source>
        <dbReference type="EMBL" id="QDE36372.1"/>
    </source>
</evidence>
<keyword evidence="3 7" id="KW-1133">Transmembrane helix</keyword>
<dbReference type="InterPro" id="IPR019533">
    <property type="entry name" value="Peptidase_S26"/>
</dbReference>
<dbReference type="EMBL" id="CP041040">
    <property type="protein sequence ID" value="QDE36372.1"/>
    <property type="molecule type" value="Genomic_DNA"/>
</dbReference>
<evidence type="ECO:0000313" key="9">
    <source>
        <dbReference type="Proteomes" id="UP000316125"/>
    </source>
</evidence>
<name>A0A4Y5YU41_9MICO</name>
<dbReference type="GO" id="GO:0006465">
    <property type="term" value="P:signal peptide processing"/>
    <property type="evidence" value="ECO:0007669"/>
    <property type="project" value="UniProtKB-UniRule"/>
</dbReference>
<evidence type="ECO:0000256" key="3">
    <source>
        <dbReference type="ARBA" id="ARBA00022989"/>
    </source>
</evidence>
<dbReference type="OrthoDB" id="3178064at2"/>
<evidence type="ECO:0000256" key="2">
    <source>
        <dbReference type="ARBA" id="ARBA00022692"/>
    </source>
</evidence>
<evidence type="ECO:0000256" key="5">
    <source>
        <dbReference type="NCBIfam" id="TIGR02228"/>
    </source>
</evidence>
<dbReference type="NCBIfam" id="TIGR02228">
    <property type="entry name" value="sigpep_I_arch"/>
    <property type="match status" value="1"/>
</dbReference>
<feature type="transmembrane region" description="Helical" evidence="7">
    <location>
        <begin position="160"/>
        <end position="183"/>
    </location>
</feature>
<evidence type="ECO:0000256" key="1">
    <source>
        <dbReference type="ARBA" id="ARBA00004370"/>
    </source>
</evidence>
<keyword evidence="2 7" id="KW-0812">Transmembrane</keyword>
<keyword evidence="8" id="KW-0378">Hydrolase</keyword>
<proteinExistence type="predicted"/>
<dbReference type="AlphaFoldDB" id="A0A4Y5YU41"/>
<dbReference type="Proteomes" id="UP000316125">
    <property type="component" value="Chromosome"/>
</dbReference>
<evidence type="ECO:0000256" key="4">
    <source>
        <dbReference type="ARBA" id="ARBA00023136"/>
    </source>
</evidence>
<dbReference type="PANTHER" id="PTHR10806:SF6">
    <property type="entry name" value="SIGNAL PEPTIDASE COMPLEX CATALYTIC SUBUNIT SEC11"/>
    <property type="match status" value="1"/>
</dbReference>
<dbReference type="PRINTS" id="PR00728">
    <property type="entry name" value="SIGNALPTASE"/>
</dbReference>
<evidence type="ECO:0000256" key="6">
    <source>
        <dbReference type="SAM" id="MobiDB-lite"/>
    </source>
</evidence>
<comment type="subcellular location">
    <subcellularLocation>
        <location evidence="1">Membrane</location>
    </subcellularLocation>
</comment>
<protein>
    <recommendedName>
        <fullName evidence="5">Signal peptidase I</fullName>
        <ecNumber evidence="5">3.4.21.89</ecNumber>
    </recommendedName>
</protein>
<dbReference type="GO" id="GO:0009003">
    <property type="term" value="F:signal peptidase activity"/>
    <property type="evidence" value="ECO:0007669"/>
    <property type="project" value="UniProtKB-EC"/>
</dbReference>
<accession>A0A4Y5YU41</accession>
<keyword evidence="4 7" id="KW-0472">Membrane</keyword>
<dbReference type="SUPFAM" id="SSF51306">
    <property type="entry name" value="LexA/Signal peptidase"/>
    <property type="match status" value="1"/>
</dbReference>
<dbReference type="GO" id="GO:0004252">
    <property type="term" value="F:serine-type endopeptidase activity"/>
    <property type="evidence" value="ECO:0007669"/>
    <property type="project" value="UniProtKB-UniRule"/>
</dbReference>
<dbReference type="PANTHER" id="PTHR10806">
    <property type="entry name" value="SIGNAL PEPTIDASE COMPLEX CATALYTIC SUBUNIT SEC11"/>
    <property type="match status" value="1"/>
</dbReference>